<reference evidence="2 3" key="1">
    <citation type="journal article" date="2019" name="Emerg. Microbes Infect.">
        <title>Comprehensive subspecies identification of 175 nontuberculous mycobacteria species based on 7547 genomic profiles.</title>
        <authorList>
            <person name="Matsumoto Y."/>
            <person name="Kinjo T."/>
            <person name="Motooka D."/>
            <person name="Nabeya D."/>
            <person name="Jung N."/>
            <person name="Uechi K."/>
            <person name="Horii T."/>
            <person name="Iida T."/>
            <person name="Fujita J."/>
            <person name="Nakamura S."/>
        </authorList>
    </citation>
    <scope>NUCLEOTIDE SEQUENCE [LARGE SCALE GENOMIC DNA]</scope>
    <source>
        <strain evidence="2 3">JCM 18113</strain>
    </source>
</reference>
<name>A0ABN6ACW1_MYCNT</name>
<dbReference type="Pfam" id="PF03466">
    <property type="entry name" value="LysR_substrate"/>
    <property type="match status" value="1"/>
</dbReference>
<protein>
    <recommendedName>
        <fullName evidence="1">LysR substrate-binding domain-containing protein</fullName>
    </recommendedName>
</protein>
<proteinExistence type="predicted"/>
<accession>A0ABN6ACW1</accession>
<gene>
    <name evidence="2" type="ORF">MMAN_25730</name>
</gene>
<feature type="domain" description="LysR substrate-binding" evidence="1">
    <location>
        <begin position="1"/>
        <end position="69"/>
    </location>
</feature>
<evidence type="ECO:0000313" key="3">
    <source>
        <dbReference type="Proteomes" id="UP000465812"/>
    </source>
</evidence>
<organism evidence="2 3">
    <name type="scientific">Mycobacterium mantenii</name>
    <dbReference type="NCBI Taxonomy" id="560555"/>
    <lineage>
        <taxon>Bacteria</taxon>
        <taxon>Bacillati</taxon>
        <taxon>Actinomycetota</taxon>
        <taxon>Actinomycetes</taxon>
        <taxon>Mycobacteriales</taxon>
        <taxon>Mycobacteriaceae</taxon>
        <taxon>Mycobacterium</taxon>
        <taxon>Mycobacterium avium complex (MAC)</taxon>
    </lineage>
</organism>
<dbReference type="EMBL" id="AP022590">
    <property type="protein sequence ID" value="BBY38439.1"/>
    <property type="molecule type" value="Genomic_DNA"/>
</dbReference>
<dbReference type="InterPro" id="IPR005119">
    <property type="entry name" value="LysR_subst-bd"/>
</dbReference>
<dbReference type="Proteomes" id="UP000465812">
    <property type="component" value="Chromosome"/>
</dbReference>
<evidence type="ECO:0000313" key="2">
    <source>
        <dbReference type="EMBL" id="BBY38439.1"/>
    </source>
</evidence>
<keyword evidence="3" id="KW-1185">Reference proteome</keyword>
<dbReference type="SUPFAM" id="SSF53850">
    <property type="entry name" value="Periplasmic binding protein-like II"/>
    <property type="match status" value="1"/>
</dbReference>
<dbReference type="Gene3D" id="3.40.190.290">
    <property type="match status" value="1"/>
</dbReference>
<sequence length="84" mass="8579">MEAPNLTTVAGLVAAGLGISLVPIDGSESAPGVRVLRLADADAYRDVGMIWDSGRPLSRSARDFIAAAAAVENPEARPQTTACG</sequence>
<evidence type="ECO:0000259" key="1">
    <source>
        <dbReference type="Pfam" id="PF03466"/>
    </source>
</evidence>